<dbReference type="GO" id="GO:1990817">
    <property type="term" value="F:poly(A) RNA polymerase activity"/>
    <property type="evidence" value="ECO:0007669"/>
    <property type="project" value="UniProtKB-ARBA"/>
</dbReference>
<dbReference type="CDD" id="cd05402">
    <property type="entry name" value="NT_PAP_TUTase"/>
    <property type="match status" value="1"/>
</dbReference>
<dbReference type="Proteomes" id="UP001497644">
    <property type="component" value="Chromosome 11"/>
</dbReference>
<sequence>MYYKRFLDFEEIMFTYNKKKLNEIKSSLPLYAFKCGNMRCLACNVTHSHNIHALYEHIRCERHIMQLTQLYESSEEQRLKLLKELINTEFTNLNCYACDEKWVHKSKIKEHMHHPVHKQNRRKVLKNAEYVLQEFNTLWYNIRYFACVECNARFKIKIEFMEHLDRRHNKLLSTKDNSRFDFCITCATLWYNNGDSIYKQHCRKETHRYLAESKDFAVTSLPQSLQKLLKDVNGTAVNLFKLSNEALNDSRTIQLVNALKHTFEAQQFHVELYMFGSRVTGLALPNSDIDIYLDFSEIECTLANCINIYCDKVATILQNRSKQIQKYLHTDGENWEIELTLDKSRTPIIKVKHRLTGLQCDISFTNGLSVENSKLIKSFNTAYPPCRKLILFLKKWILLGNLTGSDGITSYALTWLVIFYLQVKYKIPSVATLIKSHNYSKIICGWETGVGNNVPIDVPELSIHTLLLGFFEYYGDFDYMHDVICPLLGETCPKEFFTEVSSSLPNTMKLYIEQLQTAKPEYFRIDSSMCVQDPFDLSHNLTKAVPILTLNRFKQYCKESATMLHNVAQGD</sequence>
<feature type="domain" description="C2H2-type" evidence="6">
    <location>
        <begin position="95"/>
        <end position="117"/>
    </location>
</feature>
<evidence type="ECO:0000259" key="6">
    <source>
        <dbReference type="PROSITE" id="PS00028"/>
    </source>
</evidence>
<name>A0AAV2N916_9HYME</name>
<evidence type="ECO:0000256" key="1">
    <source>
        <dbReference type="ARBA" id="ARBA00001936"/>
    </source>
</evidence>
<dbReference type="GO" id="GO:0046872">
    <property type="term" value="F:metal ion binding"/>
    <property type="evidence" value="ECO:0007669"/>
    <property type="project" value="UniProtKB-KW"/>
</dbReference>
<dbReference type="SUPFAM" id="SSF81301">
    <property type="entry name" value="Nucleotidyltransferase"/>
    <property type="match status" value="1"/>
</dbReference>
<evidence type="ECO:0000256" key="3">
    <source>
        <dbReference type="ARBA" id="ARBA00022679"/>
    </source>
</evidence>
<evidence type="ECO:0000256" key="2">
    <source>
        <dbReference type="ARBA" id="ARBA00001946"/>
    </source>
</evidence>
<dbReference type="Pfam" id="PF03828">
    <property type="entry name" value="PAP_assoc"/>
    <property type="match status" value="1"/>
</dbReference>
<dbReference type="InterPro" id="IPR054708">
    <property type="entry name" value="MTPAP-like_central"/>
</dbReference>
<keyword evidence="3" id="KW-0808">Transferase</keyword>
<dbReference type="Gene3D" id="1.10.1410.10">
    <property type="match status" value="1"/>
</dbReference>
<dbReference type="EMBL" id="OZ034834">
    <property type="protein sequence ID" value="CAL1676026.1"/>
    <property type="molecule type" value="Genomic_DNA"/>
</dbReference>
<dbReference type="PANTHER" id="PTHR12271:SF66">
    <property type="entry name" value="TERMINAL URIDYLYLTRANSFERASE TAILOR"/>
    <property type="match status" value="1"/>
</dbReference>
<gene>
    <name evidence="7" type="ORF">LPLAT_LOCUS2285</name>
</gene>
<evidence type="ECO:0000313" key="7">
    <source>
        <dbReference type="EMBL" id="CAL1676026.1"/>
    </source>
</evidence>
<dbReference type="GO" id="GO:0031123">
    <property type="term" value="P:RNA 3'-end processing"/>
    <property type="evidence" value="ECO:0007669"/>
    <property type="project" value="TreeGrafter"/>
</dbReference>
<dbReference type="InterPro" id="IPR013087">
    <property type="entry name" value="Znf_C2H2_type"/>
</dbReference>
<evidence type="ECO:0000256" key="4">
    <source>
        <dbReference type="ARBA" id="ARBA00022723"/>
    </source>
</evidence>
<keyword evidence="5" id="KW-0460">Magnesium</keyword>
<dbReference type="InterPro" id="IPR043519">
    <property type="entry name" value="NT_sf"/>
</dbReference>
<dbReference type="SUPFAM" id="SSF81631">
    <property type="entry name" value="PAP/OAS1 substrate-binding domain"/>
    <property type="match status" value="1"/>
</dbReference>
<accession>A0AAV2N916</accession>
<feature type="domain" description="C2H2-type" evidence="6">
    <location>
        <begin position="147"/>
        <end position="168"/>
    </location>
</feature>
<dbReference type="Pfam" id="PF22600">
    <property type="entry name" value="MTPAP-like_central"/>
    <property type="match status" value="1"/>
</dbReference>
<dbReference type="GO" id="GO:0050265">
    <property type="term" value="F:RNA uridylyltransferase activity"/>
    <property type="evidence" value="ECO:0007669"/>
    <property type="project" value="TreeGrafter"/>
</dbReference>
<dbReference type="PROSITE" id="PS00028">
    <property type="entry name" value="ZINC_FINGER_C2H2_1"/>
    <property type="match status" value="2"/>
</dbReference>
<dbReference type="Gene3D" id="3.30.460.10">
    <property type="entry name" value="Beta Polymerase, domain 2"/>
    <property type="match status" value="1"/>
</dbReference>
<proteinExistence type="predicted"/>
<reference evidence="7" key="1">
    <citation type="submission" date="2024-04" db="EMBL/GenBank/DDBJ databases">
        <authorList>
            <consortium name="Molecular Ecology Group"/>
        </authorList>
    </citation>
    <scope>NUCLEOTIDE SEQUENCE</scope>
</reference>
<dbReference type="InterPro" id="IPR002058">
    <property type="entry name" value="PAP_assoc"/>
</dbReference>
<organism evidence="7 8">
    <name type="scientific">Lasius platythorax</name>
    <dbReference type="NCBI Taxonomy" id="488582"/>
    <lineage>
        <taxon>Eukaryota</taxon>
        <taxon>Metazoa</taxon>
        <taxon>Ecdysozoa</taxon>
        <taxon>Arthropoda</taxon>
        <taxon>Hexapoda</taxon>
        <taxon>Insecta</taxon>
        <taxon>Pterygota</taxon>
        <taxon>Neoptera</taxon>
        <taxon>Endopterygota</taxon>
        <taxon>Hymenoptera</taxon>
        <taxon>Apocrita</taxon>
        <taxon>Aculeata</taxon>
        <taxon>Formicoidea</taxon>
        <taxon>Formicidae</taxon>
        <taxon>Formicinae</taxon>
        <taxon>Lasius</taxon>
        <taxon>Lasius</taxon>
    </lineage>
</organism>
<evidence type="ECO:0000256" key="5">
    <source>
        <dbReference type="ARBA" id="ARBA00022842"/>
    </source>
</evidence>
<comment type="cofactor">
    <cofactor evidence="1">
        <name>Mn(2+)</name>
        <dbReference type="ChEBI" id="CHEBI:29035"/>
    </cofactor>
</comment>
<dbReference type="AlphaFoldDB" id="A0AAV2N916"/>
<evidence type="ECO:0000313" key="8">
    <source>
        <dbReference type="Proteomes" id="UP001497644"/>
    </source>
</evidence>
<protein>
    <recommendedName>
        <fullName evidence="6">C2H2-type domain-containing protein</fullName>
    </recommendedName>
</protein>
<keyword evidence="4" id="KW-0479">Metal-binding</keyword>
<keyword evidence="8" id="KW-1185">Reference proteome</keyword>
<dbReference type="PANTHER" id="PTHR12271">
    <property type="entry name" value="POLY A POLYMERASE CID PAP -RELATED"/>
    <property type="match status" value="1"/>
</dbReference>
<comment type="cofactor">
    <cofactor evidence="2">
        <name>Mg(2+)</name>
        <dbReference type="ChEBI" id="CHEBI:18420"/>
    </cofactor>
</comment>